<gene>
    <name evidence="6" type="ORF">LITE_LOCUS48394</name>
</gene>
<evidence type="ECO:0000256" key="3">
    <source>
        <dbReference type="ARBA" id="ARBA00012756"/>
    </source>
</evidence>
<evidence type="ECO:0000256" key="1">
    <source>
        <dbReference type="ARBA" id="ARBA00001412"/>
    </source>
</evidence>
<evidence type="ECO:0000259" key="5">
    <source>
        <dbReference type="Pfam" id="PF01301"/>
    </source>
</evidence>
<dbReference type="InterPro" id="IPR017853">
    <property type="entry name" value="GH"/>
</dbReference>
<sequence>MTASSSKLVVATTIAAFLLLLLVMNSPVDAHEKFHKGVGVTYDARSLIINGKRELLFSGSIHYPRSTADMWPKLLEDAKRGGINVIQTYVFWNIHEPEEGKVMFILMD</sequence>
<feature type="domain" description="Glycoside hydrolase 35 catalytic" evidence="5">
    <location>
        <begin position="46"/>
        <end position="104"/>
    </location>
</feature>
<comment type="catalytic activity">
    <reaction evidence="1">
        <text>Hydrolysis of terminal non-reducing beta-D-galactose residues in beta-D-galactosides.</text>
        <dbReference type="EC" id="3.2.1.23"/>
    </reaction>
</comment>
<reference evidence="6" key="1">
    <citation type="submission" date="2022-08" db="EMBL/GenBank/DDBJ databases">
        <authorList>
            <person name="Gutierrez-Valencia J."/>
        </authorList>
    </citation>
    <scope>NUCLEOTIDE SEQUENCE</scope>
</reference>
<protein>
    <recommendedName>
        <fullName evidence="3">beta-galactosidase</fullName>
        <ecNumber evidence="3">3.2.1.23</ecNumber>
    </recommendedName>
</protein>
<dbReference type="SUPFAM" id="SSF51445">
    <property type="entry name" value="(Trans)glycosidases"/>
    <property type="match status" value="1"/>
</dbReference>
<feature type="signal peptide" evidence="4">
    <location>
        <begin position="1"/>
        <end position="30"/>
    </location>
</feature>
<dbReference type="AlphaFoldDB" id="A0AAV0RIP5"/>
<dbReference type="GO" id="GO:0005975">
    <property type="term" value="P:carbohydrate metabolic process"/>
    <property type="evidence" value="ECO:0007669"/>
    <property type="project" value="InterPro"/>
</dbReference>
<evidence type="ECO:0000313" key="7">
    <source>
        <dbReference type="Proteomes" id="UP001154282"/>
    </source>
</evidence>
<dbReference type="PANTHER" id="PTHR23421">
    <property type="entry name" value="BETA-GALACTOSIDASE RELATED"/>
    <property type="match status" value="1"/>
</dbReference>
<dbReference type="Pfam" id="PF01301">
    <property type="entry name" value="Glyco_hydro_35"/>
    <property type="match status" value="1"/>
</dbReference>
<keyword evidence="7" id="KW-1185">Reference proteome</keyword>
<evidence type="ECO:0000256" key="4">
    <source>
        <dbReference type="SAM" id="SignalP"/>
    </source>
</evidence>
<evidence type="ECO:0000256" key="2">
    <source>
        <dbReference type="ARBA" id="ARBA00009809"/>
    </source>
</evidence>
<dbReference type="PRINTS" id="PR00742">
    <property type="entry name" value="GLHYDRLASE35"/>
</dbReference>
<name>A0AAV0RIP5_9ROSI</name>
<dbReference type="InterPro" id="IPR031330">
    <property type="entry name" value="Gly_Hdrlase_35_cat"/>
</dbReference>
<dbReference type="EC" id="3.2.1.23" evidence="3"/>
<comment type="caution">
    <text evidence="6">The sequence shown here is derived from an EMBL/GenBank/DDBJ whole genome shotgun (WGS) entry which is preliminary data.</text>
</comment>
<proteinExistence type="inferred from homology"/>
<comment type="similarity">
    <text evidence="2">Belongs to the glycosyl hydrolase 35 family.</text>
</comment>
<accession>A0AAV0RIP5</accession>
<evidence type="ECO:0000313" key="6">
    <source>
        <dbReference type="EMBL" id="CAI0557513.1"/>
    </source>
</evidence>
<keyword evidence="4" id="KW-0732">Signal</keyword>
<dbReference type="GO" id="GO:0004565">
    <property type="term" value="F:beta-galactosidase activity"/>
    <property type="evidence" value="ECO:0007669"/>
    <property type="project" value="UniProtKB-EC"/>
</dbReference>
<dbReference type="Gene3D" id="3.20.20.80">
    <property type="entry name" value="Glycosidases"/>
    <property type="match status" value="1"/>
</dbReference>
<dbReference type="InterPro" id="IPR001944">
    <property type="entry name" value="Glycoside_Hdrlase_35"/>
</dbReference>
<feature type="chain" id="PRO_5043751436" description="beta-galactosidase" evidence="4">
    <location>
        <begin position="31"/>
        <end position="108"/>
    </location>
</feature>
<dbReference type="EMBL" id="CAMGYJ010000011">
    <property type="protein sequence ID" value="CAI0557513.1"/>
    <property type="molecule type" value="Genomic_DNA"/>
</dbReference>
<organism evidence="6 7">
    <name type="scientific">Linum tenue</name>
    <dbReference type="NCBI Taxonomy" id="586396"/>
    <lineage>
        <taxon>Eukaryota</taxon>
        <taxon>Viridiplantae</taxon>
        <taxon>Streptophyta</taxon>
        <taxon>Embryophyta</taxon>
        <taxon>Tracheophyta</taxon>
        <taxon>Spermatophyta</taxon>
        <taxon>Magnoliopsida</taxon>
        <taxon>eudicotyledons</taxon>
        <taxon>Gunneridae</taxon>
        <taxon>Pentapetalae</taxon>
        <taxon>rosids</taxon>
        <taxon>fabids</taxon>
        <taxon>Malpighiales</taxon>
        <taxon>Linaceae</taxon>
        <taxon>Linum</taxon>
    </lineage>
</organism>
<dbReference type="Proteomes" id="UP001154282">
    <property type="component" value="Unassembled WGS sequence"/>
</dbReference>